<feature type="compositionally biased region" description="Polar residues" evidence="1">
    <location>
        <begin position="1"/>
        <end position="10"/>
    </location>
</feature>
<evidence type="ECO:0000313" key="2">
    <source>
        <dbReference type="EMBL" id="CBN78070.1"/>
    </source>
</evidence>
<gene>
    <name evidence="2" type="ORF">Esi_0082_0114</name>
</gene>
<dbReference type="EMBL" id="FN649740">
    <property type="protein sequence ID" value="CBN78070.1"/>
    <property type="molecule type" value="Genomic_DNA"/>
</dbReference>
<organism evidence="2 3">
    <name type="scientific">Ectocarpus siliculosus</name>
    <name type="common">Brown alga</name>
    <name type="synonym">Conferva siliculosa</name>
    <dbReference type="NCBI Taxonomy" id="2880"/>
    <lineage>
        <taxon>Eukaryota</taxon>
        <taxon>Sar</taxon>
        <taxon>Stramenopiles</taxon>
        <taxon>Ochrophyta</taxon>
        <taxon>PX clade</taxon>
        <taxon>Phaeophyceae</taxon>
        <taxon>Ectocarpales</taxon>
        <taxon>Ectocarpaceae</taxon>
        <taxon>Ectocarpus</taxon>
    </lineage>
</organism>
<sequence>MPSTSTTSRSGEGVAPPATAQADGNSDNLEGSGRGLTTCSPHEDRPQGGSGSMPPLASRTDMMEQCASAAGVYVAVGLDTGVVEVMRLSSQRMGTRILDLVIASERSDRLSSISDAAAAADSHPAADGSAAGDALGGGLSRLSSDDRDAHVCLRSETSALQPPPEGEPAAKLSGEVGNQEERVLPGAAAAAASTATAAGLVASVLCGWHVPADSPSADAWAGRGLVVGFSDTEEALHSFQRLDFEREEGGTESLFVVCSWSGNTFMFDAEGMPCAGFDAEAYLPGPLTAFVAGDLTTPSGSTGPSLVYLGAEGKVVAYHGLPEQIESATPAQFMPILVKDGSMGTLKDLLTSLANRLQWRSSEQALPLFPSSTPPPDAQPADESECVQFADGTGSSGPAEVASAAAANIFSDDEPDTALSLSDSILTRAVLCSPGLVVALASTARRNERRKSTADSGGCSFDDARWRREMRALAEGEGSTIKVGEGAAAIDRVLKEMQAWETRGREPTLKHFPCLRGTLEALSSWGSGPRRDSLRSALKESEATAEVFASPG</sequence>
<dbReference type="EMBL" id="FN649056">
    <property type="protein sequence ID" value="CBN78070.1"/>
    <property type="molecule type" value="Genomic_DNA"/>
</dbReference>
<proteinExistence type="predicted"/>
<dbReference type="AlphaFoldDB" id="D8LTG0"/>
<feature type="region of interest" description="Disordered" evidence="1">
    <location>
        <begin position="365"/>
        <end position="398"/>
    </location>
</feature>
<dbReference type="OrthoDB" id="9996127at2759"/>
<dbReference type="InParanoid" id="D8LTG0"/>
<accession>D8LTG0</accession>
<reference evidence="2 3" key="1">
    <citation type="journal article" date="2010" name="Nature">
        <title>The Ectocarpus genome and the independent evolution of multicellularity in brown algae.</title>
        <authorList>
            <person name="Cock J.M."/>
            <person name="Sterck L."/>
            <person name="Rouze P."/>
            <person name="Scornet D."/>
            <person name="Allen A.E."/>
            <person name="Amoutzias G."/>
            <person name="Anthouard V."/>
            <person name="Artiguenave F."/>
            <person name="Aury J.M."/>
            <person name="Badger J.H."/>
            <person name="Beszteri B."/>
            <person name="Billiau K."/>
            <person name="Bonnet E."/>
            <person name="Bothwell J.H."/>
            <person name="Bowler C."/>
            <person name="Boyen C."/>
            <person name="Brownlee C."/>
            <person name="Carrano C.J."/>
            <person name="Charrier B."/>
            <person name="Cho G.Y."/>
            <person name="Coelho S.M."/>
            <person name="Collen J."/>
            <person name="Corre E."/>
            <person name="Da Silva C."/>
            <person name="Delage L."/>
            <person name="Delaroque N."/>
            <person name="Dittami S.M."/>
            <person name="Doulbeau S."/>
            <person name="Elias M."/>
            <person name="Farnham G."/>
            <person name="Gachon C.M."/>
            <person name="Gschloessl B."/>
            <person name="Heesch S."/>
            <person name="Jabbari K."/>
            <person name="Jubin C."/>
            <person name="Kawai H."/>
            <person name="Kimura K."/>
            <person name="Kloareg B."/>
            <person name="Kupper F.C."/>
            <person name="Lang D."/>
            <person name="Le Bail A."/>
            <person name="Leblanc C."/>
            <person name="Lerouge P."/>
            <person name="Lohr M."/>
            <person name="Lopez P.J."/>
            <person name="Martens C."/>
            <person name="Maumus F."/>
            <person name="Michel G."/>
            <person name="Miranda-Saavedra D."/>
            <person name="Morales J."/>
            <person name="Moreau H."/>
            <person name="Motomura T."/>
            <person name="Nagasato C."/>
            <person name="Napoli C.A."/>
            <person name="Nelson D.R."/>
            <person name="Nyvall-Collen P."/>
            <person name="Peters A.F."/>
            <person name="Pommier C."/>
            <person name="Potin P."/>
            <person name="Poulain J."/>
            <person name="Quesneville H."/>
            <person name="Read B."/>
            <person name="Rensing S.A."/>
            <person name="Ritter A."/>
            <person name="Rousvoal S."/>
            <person name="Samanta M."/>
            <person name="Samson G."/>
            <person name="Schroeder D.C."/>
            <person name="Segurens B."/>
            <person name="Strittmatter M."/>
            <person name="Tonon T."/>
            <person name="Tregear J.W."/>
            <person name="Valentin K."/>
            <person name="von Dassow P."/>
            <person name="Yamagishi T."/>
            <person name="Van de Peer Y."/>
            <person name="Wincker P."/>
        </authorList>
    </citation>
    <scope>NUCLEOTIDE SEQUENCE [LARGE SCALE GENOMIC DNA]</scope>
    <source>
        <strain evidence="3">Ec32 / CCAP1310/4</strain>
    </source>
</reference>
<feature type="region of interest" description="Disordered" evidence="1">
    <location>
        <begin position="526"/>
        <end position="552"/>
    </location>
</feature>
<feature type="compositionally biased region" description="Basic and acidic residues" evidence="1">
    <location>
        <begin position="529"/>
        <end position="542"/>
    </location>
</feature>
<feature type="compositionally biased region" description="Polar residues" evidence="1">
    <location>
        <begin position="22"/>
        <end position="40"/>
    </location>
</feature>
<evidence type="ECO:0000256" key="1">
    <source>
        <dbReference type="SAM" id="MobiDB-lite"/>
    </source>
</evidence>
<feature type="region of interest" description="Disordered" evidence="1">
    <location>
        <begin position="155"/>
        <end position="176"/>
    </location>
</feature>
<protein>
    <submittedName>
        <fullName evidence="2">Uncharacterized protein</fullName>
    </submittedName>
</protein>
<name>D8LTG0_ECTSI</name>
<feature type="region of interest" description="Disordered" evidence="1">
    <location>
        <begin position="1"/>
        <end position="62"/>
    </location>
</feature>
<evidence type="ECO:0000313" key="3">
    <source>
        <dbReference type="Proteomes" id="UP000002630"/>
    </source>
</evidence>
<dbReference type="Proteomes" id="UP000002630">
    <property type="component" value="Linkage Group LG15"/>
</dbReference>
<keyword evidence="3" id="KW-1185">Reference proteome</keyword>